<evidence type="ECO:0000256" key="3">
    <source>
        <dbReference type="ARBA" id="ARBA00022692"/>
    </source>
</evidence>
<dbReference type="CDD" id="cd06580">
    <property type="entry name" value="TM_PBP1_transp_TpRbsC_like"/>
    <property type="match status" value="1"/>
</dbReference>
<keyword evidence="3 6" id="KW-0812">Transmembrane</keyword>
<dbReference type="GO" id="GO:0005886">
    <property type="term" value="C:plasma membrane"/>
    <property type="evidence" value="ECO:0007669"/>
    <property type="project" value="UniProtKB-SubCell"/>
</dbReference>
<dbReference type="InterPro" id="IPR001851">
    <property type="entry name" value="ABC_transp_permease"/>
</dbReference>
<dbReference type="OrthoDB" id="9792579at2"/>
<evidence type="ECO:0000256" key="1">
    <source>
        <dbReference type="ARBA" id="ARBA00004651"/>
    </source>
</evidence>
<dbReference type="Pfam" id="PF02653">
    <property type="entry name" value="BPD_transp_2"/>
    <property type="match status" value="1"/>
</dbReference>
<feature type="transmembrane region" description="Helical" evidence="6">
    <location>
        <begin position="202"/>
        <end position="222"/>
    </location>
</feature>
<comment type="subcellular location">
    <subcellularLocation>
        <location evidence="1">Cell membrane</location>
        <topology evidence="1">Multi-pass membrane protein</topology>
    </subcellularLocation>
</comment>
<evidence type="ECO:0000256" key="4">
    <source>
        <dbReference type="ARBA" id="ARBA00022989"/>
    </source>
</evidence>
<dbReference type="STRING" id="29354.IO98_15585"/>
<dbReference type="GO" id="GO:0022857">
    <property type="term" value="F:transmembrane transporter activity"/>
    <property type="evidence" value="ECO:0007669"/>
    <property type="project" value="InterPro"/>
</dbReference>
<feature type="transmembrane region" description="Helical" evidence="6">
    <location>
        <begin position="278"/>
        <end position="296"/>
    </location>
</feature>
<protein>
    <submittedName>
        <fullName evidence="7">ABC transporter permease</fullName>
    </submittedName>
</protein>
<dbReference type="EMBL" id="JPME01000018">
    <property type="protein sequence ID" value="KEZ89391.1"/>
    <property type="molecule type" value="Genomic_DNA"/>
</dbReference>
<keyword evidence="4 6" id="KW-1133">Transmembrane helix</keyword>
<evidence type="ECO:0000256" key="5">
    <source>
        <dbReference type="ARBA" id="ARBA00023136"/>
    </source>
</evidence>
<organism evidence="7 8">
    <name type="scientific">Lacrimispora celerecrescens</name>
    <dbReference type="NCBI Taxonomy" id="29354"/>
    <lineage>
        <taxon>Bacteria</taxon>
        <taxon>Bacillati</taxon>
        <taxon>Bacillota</taxon>
        <taxon>Clostridia</taxon>
        <taxon>Lachnospirales</taxon>
        <taxon>Lachnospiraceae</taxon>
        <taxon>Lacrimispora</taxon>
    </lineage>
</organism>
<gene>
    <name evidence="7" type="ORF">IO98_15585</name>
</gene>
<sequence length="313" mass="32978">MMQQILTVGFLSAFLSAAVRMAVPLAYAGLGETISEKCGILNIGMEGVMLSGAFFSFAGTFFSGSILVGLLCGMAGGAAVSMLHGVLSIRLSKDQSVSGIAINIFILGVTSFLYKLMSGGQSYQQIEPLIKLRIPLLADIPLIGNALFNQDILTYLIYFLVMGVSFFYKKTNTGLSFASIGESPRAADSAGIPVYRYQYISMVLNGVLGGIGGAYLVLVQVGNFSENMTSGRGYIALAAVILGRYLPFGMLGAAFLFGSANALQIRLQAVGVPLPSQALSMLPYLITLAALLGSAHKNHGPESLGKPYVRGAR</sequence>
<keyword evidence="8" id="KW-1185">Reference proteome</keyword>
<evidence type="ECO:0000256" key="2">
    <source>
        <dbReference type="ARBA" id="ARBA00022475"/>
    </source>
</evidence>
<dbReference type="RefSeq" id="WP_038282558.1">
    <property type="nucleotide sequence ID" value="NZ_JPME01000018.1"/>
</dbReference>
<accession>A0A084JKA7</accession>
<dbReference type="PANTHER" id="PTHR43370:SF1">
    <property type="entry name" value="GUANOSINE ABC TRANSPORTER PERMEASE PROTEIN NUPQ"/>
    <property type="match status" value="1"/>
</dbReference>
<feature type="transmembrane region" description="Helical" evidence="6">
    <location>
        <begin position="152"/>
        <end position="168"/>
    </location>
</feature>
<evidence type="ECO:0000313" key="7">
    <source>
        <dbReference type="EMBL" id="KEZ89391.1"/>
    </source>
</evidence>
<keyword evidence="5 6" id="KW-0472">Membrane</keyword>
<dbReference type="AlphaFoldDB" id="A0A084JKA7"/>
<comment type="caution">
    <text evidence="7">The sequence shown here is derived from an EMBL/GenBank/DDBJ whole genome shotgun (WGS) entry which is preliminary data.</text>
</comment>
<feature type="transmembrane region" description="Helical" evidence="6">
    <location>
        <begin position="234"/>
        <end position="257"/>
    </location>
</feature>
<feature type="transmembrane region" description="Helical" evidence="6">
    <location>
        <begin position="96"/>
        <end position="114"/>
    </location>
</feature>
<keyword evidence="2" id="KW-1003">Cell membrane</keyword>
<evidence type="ECO:0000313" key="8">
    <source>
        <dbReference type="Proteomes" id="UP000028525"/>
    </source>
</evidence>
<proteinExistence type="predicted"/>
<reference evidence="7 8" key="1">
    <citation type="submission" date="2014-07" db="EMBL/GenBank/DDBJ databases">
        <title>Draft genome of Clostridium celerecrescens 152B isolated from sediments associated with methane hydrate from Krishna Godavari basin.</title>
        <authorList>
            <person name="Honkalas V.S."/>
            <person name="Dabir A.P."/>
            <person name="Arora P."/>
            <person name="Dhakephalkar P.K."/>
        </authorList>
    </citation>
    <scope>NUCLEOTIDE SEQUENCE [LARGE SCALE GENOMIC DNA]</scope>
    <source>
        <strain evidence="7 8">152B</strain>
    </source>
</reference>
<dbReference type="Proteomes" id="UP000028525">
    <property type="component" value="Unassembled WGS sequence"/>
</dbReference>
<evidence type="ECO:0000256" key="6">
    <source>
        <dbReference type="SAM" id="Phobius"/>
    </source>
</evidence>
<name>A0A084JKA7_9FIRM</name>
<dbReference type="PANTHER" id="PTHR43370">
    <property type="entry name" value="SUGAR ABC TRANSPORTER INTEGRAL MEMBRANE PROTEIN-RELATED"/>
    <property type="match status" value="1"/>
</dbReference>